<evidence type="ECO:0000256" key="8">
    <source>
        <dbReference type="SAM" id="Phobius"/>
    </source>
</evidence>
<dbReference type="Pfam" id="PF00884">
    <property type="entry name" value="Sulfatase"/>
    <property type="match status" value="1"/>
</dbReference>
<dbReference type="InterPro" id="IPR017850">
    <property type="entry name" value="Alkaline_phosphatase_core_sf"/>
</dbReference>
<keyword evidence="10" id="KW-0378">Hydrolase</keyword>
<feature type="region of interest" description="Disordered" evidence="7">
    <location>
        <begin position="638"/>
        <end position="708"/>
    </location>
</feature>
<keyword evidence="5 8" id="KW-1133">Transmembrane helix</keyword>
<proteinExistence type="predicted"/>
<dbReference type="Pfam" id="PF08481">
    <property type="entry name" value="GBS_Bsp-like"/>
    <property type="match status" value="1"/>
</dbReference>
<dbReference type="PANTHER" id="PTHR47371">
    <property type="entry name" value="LIPOTEICHOIC ACID SYNTHASE"/>
    <property type="match status" value="1"/>
</dbReference>
<dbReference type="InterPro" id="IPR000917">
    <property type="entry name" value="Sulfatase_N"/>
</dbReference>
<feature type="transmembrane region" description="Helical" evidence="8">
    <location>
        <begin position="12"/>
        <end position="41"/>
    </location>
</feature>
<dbReference type="GO" id="GO:0016787">
    <property type="term" value="F:hydrolase activity"/>
    <property type="evidence" value="ECO:0007669"/>
    <property type="project" value="UniProtKB-KW"/>
</dbReference>
<feature type="transmembrane region" description="Helical" evidence="8">
    <location>
        <begin position="100"/>
        <end position="123"/>
    </location>
</feature>
<evidence type="ECO:0000256" key="5">
    <source>
        <dbReference type="ARBA" id="ARBA00022989"/>
    </source>
</evidence>
<evidence type="ECO:0000256" key="2">
    <source>
        <dbReference type="ARBA" id="ARBA00004936"/>
    </source>
</evidence>
<evidence type="ECO:0000313" key="11">
    <source>
        <dbReference type="Proteomes" id="UP000474104"/>
    </source>
</evidence>
<dbReference type="EMBL" id="VIRB01000142">
    <property type="protein sequence ID" value="NDO71645.1"/>
    <property type="molecule type" value="Genomic_DNA"/>
</dbReference>
<dbReference type="SUPFAM" id="SSF53649">
    <property type="entry name" value="Alkaline phosphatase-like"/>
    <property type="match status" value="1"/>
</dbReference>
<feature type="compositionally biased region" description="Polar residues" evidence="7">
    <location>
        <begin position="699"/>
        <end position="708"/>
    </location>
</feature>
<dbReference type="OrthoDB" id="9760224at2"/>
<comment type="caution">
    <text evidence="10">The sequence shown here is derived from an EMBL/GenBank/DDBJ whole genome shotgun (WGS) entry which is preliminary data.</text>
</comment>
<sequence>MKNNRDLKSIMVYLLFFIEALLVIFVSTFSVLLSGAVNWMFDTWSHLTMDELMYQLNAPFDGTNTDMVMDFVYHCVPPAVLMFILVIILLINFRKNKKVYHLLAVLFLVGSFFLMGIQIYLALKRLDVENYSKTQDEYTEYVNDNYIDAGDVNIVFPEQKRNLIYIFLESMEITYADQENGGAYDQNYIRELTMLAQENEDFSGADAVLNGGYSMPATTWTMGGMFAQTSGFPLSISQEDAEGMDEGEAFMPDIISIGDILDKEGYSQVLHIGSDANFGGRKAYFTEHGDYAMKDYFYARDKGRFPKDYHVWWGYEDARLFEYAKKEILELAEVEEPFNFTMLTVDTHFEDGYVCNDCPNLYGENQYANVLACSSKKVFEFVKWIQRQDFYENTTIVISGDHPTMDSDFCANIDKNYVRKVYTTYINSAVEPVNGGTRRDYTTFDNFPTTLASMGVSIEGDRLGLGTNLFSGRPTLTEQYGRGAMEGQLEDKLPQAKVTVEKYDVEQAEITVSISDFHNVRNGVTDVRLAVWSQEDQSDMKWIPAEQKSIDRYEILVPLSFFEYRTGNYTMHAYLSDQEGRPWMLGCTNYLIDHVERADEPENTENVENTGYIDYTDDSYYIDDSGYTGSIGYVEDATGDGNIDNTDDLDNTGETGDPLDSSQTGDAGYQDETENPGDIGQTETAGGIGEFAGDENAESSEGGQTTQY</sequence>
<dbReference type="Gene3D" id="2.60.40.3760">
    <property type="match status" value="1"/>
</dbReference>
<keyword evidence="6 8" id="KW-0472">Membrane</keyword>
<organism evidence="10 11">
    <name type="scientific">Schaedlerella arabinosiphila</name>
    <dbReference type="NCBI Taxonomy" id="2044587"/>
    <lineage>
        <taxon>Bacteria</taxon>
        <taxon>Bacillati</taxon>
        <taxon>Bacillota</taxon>
        <taxon>Clostridia</taxon>
        <taxon>Lachnospirales</taxon>
        <taxon>Lachnospiraceae</taxon>
        <taxon>Schaedlerella</taxon>
    </lineage>
</organism>
<feature type="domain" description="Sulfatase N-terminal" evidence="9">
    <location>
        <begin position="161"/>
        <end position="402"/>
    </location>
</feature>
<evidence type="ECO:0000256" key="7">
    <source>
        <dbReference type="SAM" id="MobiDB-lite"/>
    </source>
</evidence>
<feature type="transmembrane region" description="Helical" evidence="8">
    <location>
        <begin position="71"/>
        <end position="93"/>
    </location>
</feature>
<dbReference type="GO" id="GO:0005886">
    <property type="term" value="C:plasma membrane"/>
    <property type="evidence" value="ECO:0007669"/>
    <property type="project" value="UniProtKB-SubCell"/>
</dbReference>
<comment type="subcellular location">
    <subcellularLocation>
        <location evidence="1">Cell membrane</location>
        <topology evidence="1">Multi-pass membrane protein</topology>
    </subcellularLocation>
</comment>
<evidence type="ECO:0000256" key="6">
    <source>
        <dbReference type="ARBA" id="ARBA00023136"/>
    </source>
</evidence>
<dbReference type="CDD" id="cd16015">
    <property type="entry name" value="LTA_synthase"/>
    <property type="match status" value="1"/>
</dbReference>
<dbReference type="Proteomes" id="UP000474104">
    <property type="component" value="Unassembled WGS sequence"/>
</dbReference>
<gene>
    <name evidence="10" type="ORF">FMM80_24525</name>
</gene>
<dbReference type="InterPro" id="IPR050448">
    <property type="entry name" value="OpgB/LTA_synthase_biosynth"/>
</dbReference>
<comment type="pathway">
    <text evidence="2">Cell wall biogenesis; lipoteichoic acid biosynthesis.</text>
</comment>
<dbReference type="Gene3D" id="3.40.720.10">
    <property type="entry name" value="Alkaline Phosphatase, subunit A"/>
    <property type="match status" value="1"/>
</dbReference>
<dbReference type="AlphaFoldDB" id="A0A9X5CC93"/>
<evidence type="ECO:0000256" key="4">
    <source>
        <dbReference type="ARBA" id="ARBA00022692"/>
    </source>
</evidence>
<name>A0A9X5CC93_9FIRM</name>
<keyword evidence="4 8" id="KW-0812">Transmembrane</keyword>
<evidence type="ECO:0000256" key="3">
    <source>
        <dbReference type="ARBA" id="ARBA00022475"/>
    </source>
</evidence>
<evidence type="ECO:0000256" key="1">
    <source>
        <dbReference type="ARBA" id="ARBA00004651"/>
    </source>
</evidence>
<accession>A0A9X5CC93</accession>
<evidence type="ECO:0000313" key="10">
    <source>
        <dbReference type="EMBL" id="NDO71645.1"/>
    </source>
</evidence>
<evidence type="ECO:0000259" key="9">
    <source>
        <dbReference type="Pfam" id="PF00884"/>
    </source>
</evidence>
<keyword evidence="3" id="KW-1003">Cell membrane</keyword>
<dbReference type="InterPro" id="IPR013688">
    <property type="entry name" value="GBS_Bsp-like"/>
</dbReference>
<reference evidence="10 11" key="1">
    <citation type="submission" date="2019-07" db="EMBL/GenBank/DDBJ databases">
        <title>Draft genome sequences of 15 bacterial species constituting the stable defined intestinal microbiota of the GM15 gnotobiotic mouse model.</title>
        <authorList>
            <person name="Elie C."/>
            <person name="Mathieu A."/>
            <person name="Saliou A."/>
            <person name="Darnaud M."/>
            <person name="Leulier F."/>
            <person name="Tamellini A."/>
        </authorList>
    </citation>
    <scope>NUCLEOTIDE SEQUENCE [LARGE SCALE GENOMIC DNA]</scope>
    <source>
        <strain evidence="11">ASF 502</strain>
    </source>
</reference>
<dbReference type="PANTHER" id="PTHR47371:SF3">
    <property type="entry name" value="PHOSPHOGLYCEROL TRANSFERASE I"/>
    <property type="match status" value="1"/>
</dbReference>
<protein>
    <submittedName>
        <fullName evidence="10">Sulfatase-like hydrolase/transferase</fullName>
    </submittedName>
</protein>